<evidence type="ECO:0000256" key="3">
    <source>
        <dbReference type="ARBA" id="ARBA00022692"/>
    </source>
</evidence>
<reference evidence="7" key="1">
    <citation type="journal article" date="2023" name="Mol. Phylogenet. Evol.">
        <title>Genome-scale phylogeny and comparative genomics of the fungal order Sordariales.</title>
        <authorList>
            <person name="Hensen N."/>
            <person name="Bonometti L."/>
            <person name="Westerberg I."/>
            <person name="Brannstrom I.O."/>
            <person name="Guillou S."/>
            <person name="Cros-Aarteil S."/>
            <person name="Calhoun S."/>
            <person name="Haridas S."/>
            <person name="Kuo A."/>
            <person name="Mondo S."/>
            <person name="Pangilinan J."/>
            <person name="Riley R."/>
            <person name="LaButti K."/>
            <person name="Andreopoulos B."/>
            <person name="Lipzen A."/>
            <person name="Chen C."/>
            <person name="Yan M."/>
            <person name="Daum C."/>
            <person name="Ng V."/>
            <person name="Clum A."/>
            <person name="Steindorff A."/>
            <person name="Ohm R.A."/>
            <person name="Martin F."/>
            <person name="Silar P."/>
            <person name="Natvig D.O."/>
            <person name="Lalanne C."/>
            <person name="Gautier V."/>
            <person name="Ament-Velasquez S.L."/>
            <person name="Kruys A."/>
            <person name="Hutchinson M.I."/>
            <person name="Powell A.J."/>
            <person name="Barry K."/>
            <person name="Miller A.N."/>
            <person name="Grigoriev I.V."/>
            <person name="Debuchy R."/>
            <person name="Gladieux P."/>
            <person name="Hiltunen Thoren M."/>
            <person name="Johannesson H."/>
        </authorList>
    </citation>
    <scope>NUCLEOTIDE SEQUENCE</scope>
    <source>
        <strain evidence="7">PSN293</strain>
    </source>
</reference>
<evidence type="ECO:0000256" key="5">
    <source>
        <dbReference type="ARBA" id="ARBA00023136"/>
    </source>
</evidence>
<keyword evidence="8" id="KW-1185">Reference proteome</keyword>
<feature type="transmembrane region" description="Helical" evidence="6">
    <location>
        <begin position="212"/>
        <end position="231"/>
    </location>
</feature>
<accession>A0AAN6YBL3</accession>
<feature type="transmembrane region" description="Helical" evidence="6">
    <location>
        <begin position="182"/>
        <end position="200"/>
    </location>
</feature>
<feature type="transmembrane region" description="Helical" evidence="6">
    <location>
        <begin position="512"/>
        <end position="531"/>
    </location>
</feature>
<dbReference type="PANTHER" id="PTHR45649">
    <property type="entry name" value="AMINO-ACID PERMEASE BAT1"/>
    <property type="match status" value="1"/>
</dbReference>
<keyword evidence="2" id="KW-0813">Transport</keyword>
<feature type="transmembrane region" description="Helical" evidence="6">
    <location>
        <begin position="292"/>
        <end position="315"/>
    </location>
</feature>
<dbReference type="Pfam" id="PF13520">
    <property type="entry name" value="AA_permease_2"/>
    <property type="match status" value="1"/>
</dbReference>
<organism evidence="7 8">
    <name type="scientific">Rhypophila decipiens</name>
    <dbReference type="NCBI Taxonomy" id="261697"/>
    <lineage>
        <taxon>Eukaryota</taxon>
        <taxon>Fungi</taxon>
        <taxon>Dikarya</taxon>
        <taxon>Ascomycota</taxon>
        <taxon>Pezizomycotina</taxon>
        <taxon>Sordariomycetes</taxon>
        <taxon>Sordariomycetidae</taxon>
        <taxon>Sordariales</taxon>
        <taxon>Naviculisporaceae</taxon>
        <taxon>Rhypophila</taxon>
    </lineage>
</organism>
<keyword evidence="5 6" id="KW-0472">Membrane</keyword>
<dbReference type="AlphaFoldDB" id="A0AAN6YBL3"/>
<dbReference type="PANTHER" id="PTHR45649:SF1">
    <property type="entry name" value="TRANSPORTER, PUTATIVE (EUROFUNG)-RELATED"/>
    <property type="match status" value="1"/>
</dbReference>
<feature type="transmembrane region" description="Helical" evidence="6">
    <location>
        <begin position="482"/>
        <end position="500"/>
    </location>
</feature>
<name>A0AAN6YBL3_9PEZI</name>
<proteinExistence type="predicted"/>
<evidence type="ECO:0000256" key="1">
    <source>
        <dbReference type="ARBA" id="ARBA00004141"/>
    </source>
</evidence>
<feature type="transmembrane region" description="Helical" evidence="6">
    <location>
        <begin position="335"/>
        <end position="365"/>
    </location>
</feature>
<evidence type="ECO:0000256" key="4">
    <source>
        <dbReference type="ARBA" id="ARBA00022989"/>
    </source>
</evidence>
<keyword evidence="3 6" id="KW-0812">Transmembrane</keyword>
<evidence type="ECO:0000313" key="7">
    <source>
        <dbReference type="EMBL" id="KAK4216303.1"/>
    </source>
</evidence>
<dbReference type="GO" id="GO:0016020">
    <property type="term" value="C:membrane"/>
    <property type="evidence" value="ECO:0007669"/>
    <property type="project" value="UniProtKB-SubCell"/>
</dbReference>
<reference evidence="7" key="2">
    <citation type="submission" date="2023-05" db="EMBL/GenBank/DDBJ databases">
        <authorList>
            <consortium name="Lawrence Berkeley National Laboratory"/>
            <person name="Steindorff A."/>
            <person name="Hensen N."/>
            <person name="Bonometti L."/>
            <person name="Westerberg I."/>
            <person name="Brannstrom I.O."/>
            <person name="Guillou S."/>
            <person name="Cros-Aarteil S."/>
            <person name="Calhoun S."/>
            <person name="Haridas S."/>
            <person name="Kuo A."/>
            <person name="Mondo S."/>
            <person name="Pangilinan J."/>
            <person name="Riley R."/>
            <person name="Labutti K."/>
            <person name="Andreopoulos B."/>
            <person name="Lipzen A."/>
            <person name="Chen C."/>
            <person name="Yanf M."/>
            <person name="Daum C."/>
            <person name="Ng V."/>
            <person name="Clum A."/>
            <person name="Ohm R."/>
            <person name="Martin F."/>
            <person name="Silar P."/>
            <person name="Natvig D."/>
            <person name="Lalanne C."/>
            <person name="Gautier V."/>
            <person name="Ament-Velasquez S.L."/>
            <person name="Kruys A."/>
            <person name="Hutchinson M.I."/>
            <person name="Powell A.J."/>
            <person name="Barry K."/>
            <person name="Miller A.N."/>
            <person name="Grigoriev I.V."/>
            <person name="Debuchy R."/>
            <person name="Gladieux P."/>
            <person name="Thoren M.H."/>
            <person name="Johannesson H."/>
        </authorList>
    </citation>
    <scope>NUCLEOTIDE SEQUENCE</scope>
    <source>
        <strain evidence="7">PSN293</strain>
    </source>
</reference>
<evidence type="ECO:0000256" key="2">
    <source>
        <dbReference type="ARBA" id="ARBA00022448"/>
    </source>
</evidence>
<dbReference type="Gene3D" id="1.20.1740.10">
    <property type="entry name" value="Amino acid/polyamine transporter I"/>
    <property type="match status" value="1"/>
</dbReference>
<feature type="transmembrane region" description="Helical" evidence="6">
    <location>
        <begin position="56"/>
        <end position="73"/>
    </location>
</feature>
<gene>
    <name evidence="7" type="ORF">QBC37DRAFT_417373</name>
</gene>
<feature type="transmembrane region" description="Helical" evidence="6">
    <location>
        <begin position="419"/>
        <end position="445"/>
    </location>
</feature>
<comment type="caution">
    <text evidence="7">The sequence shown here is derived from an EMBL/GenBank/DDBJ whole genome shotgun (WGS) entry which is preliminary data.</text>
</comment>
<dbReference type="PIRSF" id="PIRSF006060">
    <property type="entry name" value="AA_transporter"/>
    <property type="match status" value="1"/>
</dbReference>
<evidence type="ECO:0000313" key="8">
    <source>
        <dbReference type="Proteomes" id="UP001301769"/>
    </source>
</evidence>
<feature type="transmembrane region" description="Helical" evidence="6">
    <location>
        <begin position="93"/>
        <end position="117"/>
    </location>
</feature>
<sequence>MSKEEEFLDRPWAGPTTTATATSVTLTANGGSSRSKSLDDDAYLQRLGKKPRLNRSFGFMSILGFSCSALLSWEGVLVTSVPALLNGGPAGVIYGFLINWAGTISVYTVLAELASIAPTTGGQYHWVAILAPESCRNFLVYITAWLTTIAWQAMGVSCGYLTATLIQGIVVLANPSYTPTAWQTVLLLWAVMLFAVVINSTTSRALARVEGLVLILHLAGFFGVLIPLVYFTEPHNDPQMVFTTFINEGGWSTQALSFFVGFPTLASSLIGADCAVHMSEEIQSAAVVVPRALMYTVFINGSLAFAMIIALMFCLTDLEAALGASQTMFYPFLHVFYAAVGSTTGACLMAGVVLVLAIASSVSLYASASRMLWSFSRDRGLPFSQYLVRLSSNNLPVVAILATLTITMVLSLIALGSAVALSAILSLVIAALYSSYLLVCVLLLWRRVTPGGIQPHISGSDIIDLGYLSWGQWRIPEPFGTINNVVAILYSIVLLFWSFWPQTTPTTVETANWSILVFGGVVIFSVVWYFVRARHFFKGPIKEV</sequence>
<comment type="subcellular location">
    <subcellularLocation>
        <location evidence="1">Membrane</location>
        <topology evidence="1">Multi-pass membrane protein</topology>
    </subcellularLocation>
</comment>
<protein>
    <submittedName>
        <fullName evidence="7">Choline transport protein</fullName>
    </submittedName>
</protein>
<feature type="transmembrane region" description="Helical" evidence="6">
    <location>
        <begin position="386"/>
        <end position="413"/>
    </location>
</feature>
<feature type="transmembrane region" description="Helical" evidence="6">
    <location>
        <begin position="138"/>
        <end position="162"/>
    </location>
</feature>
<dbReference type="GO" id="GO:0022857">
    <property type="term" value="F:transmembrane transporter activity"/>
    <property type="evidence" value="ECO:0007669"/>
    <property type="project" value="InterPro"/>
</dbReference>
<keyword evidence="4 6" id="KW-1133">Transmembrane helix</keyword>
<dbReference type="Proteomes" id="UP001301769">
    <property type="component" value="Unassembled WGS sequence"/>
</dbReference>
<dbReference type="EMBL" id="MU858070">
    <property type="protein sequence ID" value="KAK4216303.1"/>
    <property type="molecule type" value="Genomic_DNA"/>
</dbReference>
<dbReference type="InterPro" id="IPR002293">
    <property type="entry name" value="AA/rel_permease1"/>
</dbReference>
<evidence type="ECO:0000256" key="6">
    <source>
        <dbReference type="SAM" id="Phobius"/>
    </source>
</evidence>
<feature type="transmembrane region" description="Helical" evidence="6">
    <location>
        <begin position="251"/>
        <end position="272"/>
    </location>
</feature>